<reference evidence="2" key="1">
    <citation type="submission" date="2017-05" db="UniProtKB">
        <authorList>
            <consortium name="EnsemblMetazoa"/>
        </authorList>
    </citation>
    <scope>IDENTIFICATION</scope>
</reference>
<keyword evidence="1" id="KW-0812">Transmembrane</keyword>
<organism evidence="2">
    <name type="scientific">Amphimedon queenslandica</name>
    <name type="common">Sponge</name>
    <dbReference type="NCBI Taxonomy" id="400682"/>
    <lineage>
        <taxon>Eukaryota</taxon>
        <taxon>Metazoa</taxon>
        <taxon>Porifera</taxon>
        <taxon>Demospongiae</taxon>
        <taxon>Heteroscleromorpha</taxon>
        <taxon>Haplosclerida</taxon>
        <taxon>Niphatidae</taxon>
        <taxon>Amphimedon</taxon>
    </lineage>
</organism>
<sequence>MVMASPSCSCHCAKAFKGFTREELMHNITEVWKDLENFPVWNRRISWEVIMLSKGVFTHYSLLFTTPGHNEGFVIHLKVAGEHNETVFSLDKVEDISSFSTLKKTELGATEPIDAWTVIVKAHNILVSMGSYHETFNNCQDYCQKVAKELGVSRPVTGSDVAVAGAVGAGILGAAAYLLYQLGKKDDKKDDD</sequence>
<keyword evidence="1" id="KW-0472">Membrane</keyword>
<accession>A0A1X7UN82</accession>
<evidence type="ECO:0008006" key="3">
    <source>
        <dbReference type="Google" id="ProtNLM"/>
    </source>
</evidence>
<name>A0A1X7UN82_AMPQE</name>
<dbReference type="AlphaFoldDB" id="A0A1X7UN82"/>
<proteinExistence type="predicted"/>
<feature type="transmembrane region" description="Helical" evidence="1">
    <location>
        <begin position="161"/>
        <end position="180"/>
    </location>
</feature>
<dbReference type="EnsemblMetazoa" id="Aqu2.1.29450_001">
    <property type="protein sequence ID" value="Aqu2.1.29450_001"/>
    <property type="gene ID" value="Aqu2.1.29450"/>
</dbReference>
<keyword evidence="1" id="KW-1133">Transmembrane helix</keyword>
<dbReference type="InParanoid" id="A0A1X7UN82"/>
<protein>
    <recommendedName>
        <fullName evidence="3">LRAT domain-containing protein</fullName>
    </recommendedName>
</protein>
<evidence type="ECO:0000313" key="2">
    <source>
        <dbReference type="EnsemblMetazoa" id="Aqu2.1.29450_001"/>
    </source>
</evidence>
<evidence type="ECO:0000256" key="1">
    <source>
        <dbReference type="SAM" id="Phobius"/>
    </source>
</evidence>